<dbReference type="Proteomes" id="UP001592531">
    <property type="component" value="Unassembled WGS sequence"/>
</dbReference>
<proteinExistence type="predicted"/>
<evidence type="ECO:0000313" key="3">
    <source>
        <dbReference type="EMBL" id="MFC1421461.1"/>
    </source>
</evidence>
<evidence type="ECO:0000256" key="2">
    <source>
        <dbReference type="SAM" id="SignalP"/>
    </source>
</evidence>
<feature type="signal peptide" evidence="2">
    <location>
        <begin position="1"/>
        <end position="27"/>
    </location>
</feature>
<feature type="chain" id="PRO_5046988200" evidence="2">
    <location>
        <begin position="28"/>
        <end position="428"/>
    </location>
</feature>
<sequence length="428" mass="44073">MRYRFRYLLAALAAFLGLAALLGTALGATGRPVAAPAGPNAACTLTVPANPLSAKGLATPYLLSATDPRQGPCHEADTAQSAFVQATVIDPATGALSVYDPLVVDRGSRPAAPPVRPRLPAHAVVGIWFGFNADTLTLRGTGGSLRAGHCVNGLGRSLFTQFAYCDAPAFFRAADAAERSGRLVVPPLGTGSDGRACLSTRDFGLVDQDQSDNVTTDYLATADGRTAQRTAADRAALPGASSLLNGSDNLLLVGFVDPALGCTPYTAPDLADPGQRVTSLGLDELQAARFQAAPVALVPVNDPMVQVDGRTSRAKTDLYRAGVDMPALSRSDRGDPLAYCTSLATIGAQRINDDQRFLAGAVSPDDGTDLFDFLTARLTASLANLHCPPGLPAPQIGVPAMSPSAAPSSFSSAGASRYAARVESPPTG</sequence>
<evidence type="ECO:0000256" key="1">
    <source>
        <dbReference type="SAM" id="MobiDB-lite"/>
    </source>
</evidence>
<accession>A0ABV6W6G5</accession>
<keyword evidence="2" id="KW-0732">Signal</keyword>
<feature type="compositionally biased region" description="Low complexity" evidence="1">
    <location>
        <begin position="400"/>
        <end position="419"/>
    </location>
</feature>
<name>A0ABV6W6G5_9ACTN</name>
<reference evidence="3 4" key="1">
    <citation type="submission" date="2024-09" db="EMBL/GenBank/DDBJ databases">
        <authorList>
            <person name="Lee S.D."/>
        </authorList>
    </citation>
    <scope>NUCLEOTIDE SEQUENCE [LARGE SCALE GENOMIC DNA]</scope>
    <source>
        <strain evidence="3 4">N8-3</strain>
    </source>
</reference>
<organism evidence="3 4">
    <name type="scientific">Streptacidiphilus cavernicola</name>
    <dbReference type="NCBI Taxonomy" id="3342716"/>
    <lineage>
        <taxon>Bacteria</taxon>
        <taxon>Bacillati</taxon>
        <taxon>Actinomycetota</taxon>
        <taxon>Actinomycetes</taxon>
        <taxon>Kitasatosporales</taxon>
        <taxon>Streptomycetaceae</taxon>
        <taxon>Streptacidiphilus</taxon>
    </lineage>
</organism>
<comment type="caution">
    <text evidence="3">The sequence shown here is derived from an EMBL/GenBank/DDBJ whole genome shotgun (WGS) entry which is preliminary data.</text>
</comment>
<dbReference type="EMBL" id="JBHFAB010000041">
    <property type="protein sequence ID" value="MFC1421461.1"/>
    <property type="molecule type" value="Genomic_DNA"/>
</dbReference>
<dbReference type="RefSeq" id="WP_380544733.1">
    <property type="nucleotide sequence ID" value="NZ_JBHFAB010000041.1"/>
</dbReference>
<protein>
    <submittedName>
        <fullName evidence="3">Uncharacterized protein</fullName>
    </submittedName>
</protein>
<gene>
    <name evidence="3" type="ORF">ACEZDE_33180</name>
</gene>
<evidence type="ECO:0000313" key="4">
    <source>
        <dbReference type="Proteomes" id="UP001592531"/>
    </source>
</evidence>
<feature type="region of interest" description="Disordered" evidence="1">
    <location>
        <begin position="400"/>
        <end position="428"/>
    </location>
</feature>
<keyword evidence="4" id="KW-1185">Reference proteome</keyword>